<comment type="caution">
    <text evidence="2">The sequence shown here is derived from an EMBL/GenBank/DDBJ whole genome shotgun (WGS) entry which is preliminary data.</text>
</comment>
<keyword evidence="3" id="KW-1185">Reference proteome</keyword>
<dbReference type="Proteomes" id="UP000474957">
    <property type="component" value="Unassembled WGS sequence"/>
</dbReference>
<feature type="transmembrane region" description="Helical" evidence="1">
    <location>
        <begin position="27"/>
        <end position="44"/>
    </location>
</feature>
<dbReference type="RefSeq" id="WP_154449772.1">
    <property type="nucleotide sequence ID" value="NZ_WIND01000073.1"/>
</dbReference>
<evidence type="ECO:0000313" key="3">
    <source>
        <dbReference type="Proteomes" id="UP000474957"/>
    </source>
</evidence>
<keyword evidence="1" id="KW-1133">Transmembrane helix</keyword>
<dbReference type="AlphaFoldDB" id="A0A6L5Z6T5"/>
<reference evidence="2 3" key="1">
    <citation type="submission" date="2019-10" db="EMBL/GenBank/DDBJ databases">
        <title>Cognatihalovulum marinum gen. nov. sp. nov., a new member of the family Rhodobacteraceae isolated from deep seawater of the Northwest Indian Ocean.</title>
        <authorList>
            <person name="Ruan C."/>
            <person name="Wang J."/>
            <person name="Zheng X."/>
            <person name="Song L."/>
            <person name="Zhu Y."/>
            <person name="Huang Y."/>
            <person name="Lu Z."/>
            <person name="Du W."/>
            <person name="Huang L."/>
            <person name="Dai X."/>
        </authorList>
    </citation>
    <scope>NUCLEOTIDE SEQUENCE [LARGE SCALE GENOMIC DNA]</scope>
    <source>
        <strain evidence="2 3">2CG4</strain>
    </source>
</reference>
<keyword evidence="1" id="KW-0812">Transmembrane</keyword>
<accession>A0A6L5Z6T5</accession>
<evidence type="ECO:0000313" key="2">
    <source>
        <dbReference type="EMBL" id="MSU92278.1"/>
    </source>
</evidence>
<keyword evidence="1" id="KW-0472">Membrane</keyword>
<name>A0A6L5Z6T5_9RHOB</name>
<dbReference type="EMBL" id="WIND01000073">
    <property type="protein sequence ID" value="MSU92278.1"/>
    <property type="molecule type" value="Genomic_DNA"/>
</dbReference>
<gene>
    <name evidence="2" type="ORF">GE300_22365</name>
</gene>
<organism evidence="2 3">
    <name type="scientific">Halovulum marinum</name>
    <dbReference type="NCBI Taxonomy" id="2662447"/>
    <lineage>
        <taxon>Bacteria</taxon>
        <taxon>Pseudomonadati</taxon>
        <taxon>Pseudomonadota</taxon>
        <taxon>Alphaproteobacteria</taxon>
        <taxon>Rhodobacterales</taxon>
        <taxon>Paracoccaceae</taxon>
        <taxon>Halovulum</taxon>
    </lineage>
</organism>
<protein>
    <submittedName>
        <fullName evidence="2">Uncharacterized protein</fullName>
    </submittedName>
</protein>
<proteinExistence type="predicted"/>
<sequence length="134" mass="15311">MLDWFWNWGPIAALSGAAAQTRQIDPIWLLVGVMLLVFALVWALNRPPTVRENRSMGQSYRGKLSPRTLHRMLAPPQKRQVRTRDELYAAVERSRRARARGEPRRQDEDAALLEAEAVARADAAFSQPENPHRD</sequence>
<evidence type="ECO:0000256" key="1">
    <source>
        <dbReference type="SAM" id="Phobius"/>
    </source>
</evidence>